<feature type="compositionally biased region" description="Basic and acidic residues" evidence="1">
    <location>
        <begin position="1"/>
        <end position="10"/>
    </location>
</feature>
<keyword evidence="4" id="KW-1185">Reference proteome</keyword>
<dbReference type="AlphaFoldDB" id="A0A9P8QBJ2"/>
<dbReference type="PANTHER" id="PTHR12741:SF15">
    <property type="entry name" value="1,3-BETA-GLUCAN SYNTHASE COMPONENT FKS3"/>
    <property type="match status" value="1"/>
</dbReference>
<dbReference type="GO" id="GO:0051278">
    <property type="term" value="P:fungal-type cell wall polysaccharide biosynthetic process"/>
    <property type="evidence" value="ECO:0007669"/>
    <property type="project" value="TreeGrafter"/>
</dbReference>
<dbReference type="GO" id="GO:0006075">
    <property type="term" value="P:(1-&gt;3)-beta-D-glucan biosynthetic process"/>
    <property type="evidence" value="ECO:0007669"/>
    <property type="project" value="TreeGrafter"/>
</dbReference>
<dbReference type="GO" id="GO:0003843">
    <property type="term" value="F:1,3-beta-D-glucan synthase activity"/>
    <property type="evidence" value="ECO:0007669"/>
    <property type="project" value="TreeGrafter"/>
</dbReference>
<protein>
    <recommendedName>
        <fullName evidence="2">1,3-beta-glucan synthase component FKS1-like domain-containing protein</fullName>
    </recommendedName>
</protein>
<evidence type="ECO:0000259" key="2">
    <source>
        <dbReference type="SMART" id="SM01205"/>
    </source>
</evidence>
<feature type="compositionally biased region" description="Polar residues" evidence="1">
    <location>
        <begin position="37"/>
        <end position="52"/>
    </location>
</feature>
<dbReference type="PANTHER" id="PTHR12741">
    <property type="entry name" value="LYST-INTERACTING PROTEIN LIP5 DOPAMINE RESPONSIVE PROTEIN DRG-1"/>
    <property type="match status" value="1"/>
</dbReference>
<evidence type="ECO:0000313" key="3">
    <source>
        <dbReference type="EMBL" id="KAH3687547.1"/>
    </source>
</evidence>
<name>A0A9P8QBJ2_WICPI</name>
<dbReference type="Proteomes" id="UP000774326">
    <property type="component" value="Unassembled WGS sequence"/>
</dbReference>
<feature type="region of interest" description="Disordered" evidence="1">
    <location>
        <begin position="1"/>
        <end position="81"/>
    </location>
</feature>
<dbReference type="GO" id="GO:0005886">
    <property type="term" value="C:plasma membrane"/>
    <property type="evidence" value="ECO:0007669"/>
    <property type="project" value="TreeGrafter"/>
</dbReference>
<proteinExistence type="predicted"/>
<dbReference type="SMART" id="SM01205">
    <property type="entry name" value="FKS1_dom1"/>
    <property type="match status" value="1"/>
</dbReference>
<evidence type="ECO:0000313" key="4">
    <source>
        <dbReference type="Proteomes" id="UP000774326"/>
    </source>
</evidence>
<dbReference type="InterPro" id="IPR026899">
    <property type="entry name" value="FKS1-like_dom1"/>
</dbReference>
<dbReference type="Pfam" id="PF14288">
    <property type="entry name" value="FKS1_dom1"/>
    <property type="match status" value="1"/>
</dbReference>
<evidence type="ECO:0000256" key="1">
    <source>
        <dbReference type="SAM" id="MobiDB-lite"/>
    </source>
</evidence>
<dbReference type="EMBL" id="JAEUBG010000756">
    <property type="protein sequence ID" value="KAH3687547.1"/>
    <property type="molecule type" value="Genomic_DNA"/>
</dbReference>
<feature type="domain" description="1,3-beta-glucan synthase component FKS1-like" evidence="2">
    <location>
        <begin position="263"/>
        <end position="375"/>
    </location>
</feature>
<reference evidence="3" key="1">
    <citation type="journal article" date="2021" name="Open Biol.">
        <title>Shared evolutionary footprints suggest mitochondrial oxidative damage underlies multiple complex I losses in fungi.</title>
        <authorList>
            <person name="Schikora-Tamarit M.A."/>
            <person name="Marcet-Houben M."/>
            <person name="Nosek J."/>
            <person name="Gabaldon T."/>
        </authorList>
    </citation>
    <scope>NUCLEOTIDE SEQUENCE</scope>
    <source>
        <strain evidence="3">CBS2887</strain>
    </source>
</reference>
<sequence>MLLNNDPKESDLEDDDMILNSDGYGHGQALPTAEDVSPTSPLEFNRSTNQMMAHQPQGSPPPPSNNYNQNRNPDDNAAPRQMFEGKDADDAETLASMGPYPSWNEHVPISQFEIKAVLDELTRKFGFQRSNMENIYDHLLTQLDSRSSRLNPIVALTSLHASYIGGDNSNYKKWFFAAQLDLDEDVGFSNMRLHGKAYKRNKKIAKQKNIDIKEQRRKAKEAEDEFISDKMKLEFTPEELERNIDFKIADYKWKSKMNELTAKEQIEQIGLYLLIWGEANQVRFLPECLCFIFKCALDHHNHTKTQQWESVPELTFLDDIITPIYDFLRDQAYFVDSKGRHIRKERDHKDIIGYDDVNQLFWYPEGIERIKLRSTNERLLDIPLIER</sequence>
<accession>A0A9P8QBJ2</accession>
<organism evidence="3 4">
    <name type="scientific">Wickerhamomyces pijperi</name>
    <name type="common">Yeast</name>
    <name type="synonym">Pichia pijperi</name>
    <dbReference type="NCBI Taxonomy" id="599730"/>
    <lineage>
        <taxon>Eukaryota</taxon>
        <taxon>Fungi</taxon>
        <taxon>Dikarya</taxon>
        <taxon>Ascomycota</taxon>
        <taxon>Saccharomycotina</taxon>
        <taxon>Saccharomycetes</taxon>
        <taxon>Phaffomycetales</taxon>
        <taxon>Wickerhamomycetaceae</taxon>
        <taxon>Wickerhamomyces</taxon>
    </lineage>
</organism>
<dbReference type="OrthoDB" id="4093799at2759"/>
<comment type="caution">
    <text evidence="3">The sequence shown here is derived from an EMBL/GenBank/DDBJ whole genome shotgun (WGS) entry which is preliminary data.</text>
</comment>
<reference evidence="3" key="2">
    <citation type="submission" date="2021-01" db="EMBL/GenBank/DDBJ databases">
        <authorList>
            <person name="Schikora-Tamarit M.A."/>
        </authorList>
    </citation>
    <scope>NUCLEOTIDE SEQUENCE</scope>
    <source>
        <strain evidence="3">CBS2887</strain>
    </source>
</reference>
<gene>
    <name evidence="3" type="ORF">WICPIJ_001469</name>
</gene>